<dbReference type="InterPro" id="IPR029052">
    <property type="entry name" value="Metallo-depent_PP-like"/>
</dbReference>
<keyword evidence="1" id="KW-0479">Metal-binding</keyword>
<reference evidence="6 7" key="1">
    <citation type="submission" date="2016-04" db="EMBL/GenBank/DDBJ databases">
        <title>Draft Genome Assembly of the Bloom-forming Cyanobacterium Nodularia spumigena Strain CENA596 in Shrimp Production Ponds.</title>
        <authorList>
            <person name="Popin R.V."/>
            <person name="Rigonato J."/>
            <person name="Abreu V.A."/>
            <person name="Andreote A.P."/>
            <person name="Silveira S.B."/>
            <person name="Odebrecht C."/>
            <person name="Fiore M.F."/>
        </authorList>
    </citation>
    <scope>NUCLEOTIDE SEQUENCE [LARGE SCALE GENOMIC DNA]</scope>
    <source>
        <strain evidence="6 7">CENA596</strain>
    </source>
</reference>
<dbReference type="CDD" id="cd07402">
    <property type="entry name" value="MPP_GpdQ"/>
    <property type="match status" value="1"/>
</dbReference>
<evidence type="ECO:0000256" key="1">
    <source>
        <dbReference type="ARBA" id="ARBA00022723"/>
    </source>
</evidence>
<sequence>MNQISPISIAQITDTHLFASENHKMLGMPTIQSFQAVVDRLNELKSEVDLLLLTGDLSGDGNPQSYDNLQTILNRLQIPAYWLPGNHDCAIAMEDILNMGMVSRRKSFVRGGWNFILLDSSVPGCLHGHLSGKTLDWLDSELKFLGNYPTLVALHHPPFPVNSAWLDSTTLKNPQEFFTVLDRHPQVKLVLFGHIHQEFQRQRHQVEYLSTPSTGLQFRSKSPTLMIDSKYPGFRLLKLYPNGMWETSVERVPYFNPLELAAKVS</sequence>
<dbReference type="SUPFAM" id="SSF56300">
    <property type="entry name" value="Metallo-dependent phosphatases"/>
    <property type="match status" value="1"/>
</dbReference>
<dbReference type="Proteomes" id="UP000076555">
    <property type="component" value="Unassembled WGS sequence"/>
</dbReference>
<dbReference type="PANTHER" id="PTHR42988:SF2">
    <property type="entry name" value="CYCLIC NUCLEOTIDE PHOSPHODIESTERASE CBUA0032-RELATED"/>
    <property type="match status" value="1"/>
</dbReference>
<dbReference type="InterPro" id="IPR004843">
    <property type="entry name" value="Calcineurin-like_PHP"/>
</dbReference>
<dbReference type="GO" id="GO:0004112">
    <property type="term" value="F:cyclic-nucleotide phosphodiesterase activity"/>
    <property type="evidence" value="ECO:0007669"/>
    <property type="project" value="InterPro"/>
</dbReference>
<dbReference type="AlphaFoldDB" id="A0A166K0Y5"/>
<dbReference type="EMBL" id="LWAJ01000087">
    <property type="protein sequence ID" value="KZL50427.1"/>
    <property type="molecule type" value="Genomic_DNA"/>
</dbReference>
<keyword evidence="3" id="KW-0408">Iron</keyword>
<evidence type="ECO:0000259" key="5">
    <source>
        <dbReference type="Pfam" id="PF00149"/>
    </source>
</evidence>
<accession>A0A166K0Y5</accession>
<feature type="domain" description="Calcineurin-like phosphoesterase" evidence="5">
    <location>
        <begin position="8"/>
        <end position="197"/>
    </location>
</feature>
<name>A0A166K0Y5_NODSP</name>
<dbReference type="GO" id="GO:0046872">
    <property type="term" value="F:metal ion binding"/>
    <property type="evidence" value="ECO:0007669"/>
    <property type="project" value="UniProtKB-KW"/>
</dbReference>
<organism evidence="6 7">
    <name type="scientific">Nodularia spumigena CENA596</name>
    <dbReference type="NCBI Taxonomy" id="1819295"/>
    <lineage>
        <taxon>Bacteria</taxon>
        <taxon>Bacillati</taxon>
        <taxon>Cyanobacteriota</taxon>
        <taxon>Cyanophyceae</taxon>
        <taxon>Nostocales</taxon>
        <taxon>Nodulariaceae</taxon>
        <taxon>Nodularia</taxon>
    </lineage>
</organism>
<keyword evidence="2" id="KW-0378">Hydrolase</keyword>
<evidence type="ECO:0000256" key="2">
    <source>
        <dbReference type="ARBA" id="ARBA00022801"/>
    </source>
</evidence>
<dbReference type="OrthoDB" id="651281at2"/>
<comment type="caution">
    <text evidence="6">The sequence shown here is derived from an EMBL/GenBank/DDBJ whole genome shotgun (WGS) entry which is preliminary data.</text>
</comment>
<dbReference type="RefSeq" id="WP_063872197.1">
    <property type="nucleotide sequence ID" value="NZ_CAWMRI010000087.1"/>
</dbReference>
<dbReference type="PANTHER" id="PTHR42988">
    <property type="entry name" value="PHOSPHOHYDROLASE"/>
    <property type="match status" value="1"/>
</dbReference>
<dbReference type="InterPro" id="IPR026575">
    <property type="entry name" value="GpdQ/CpdA-like"/>
</dbReference>
<evidence type="ECO:0000256" key="3">
    <source>
        <dbReference type="ARBA" id="ARBA00023004"/>
    </source>
</evidence>
<evidence type="ECO:0000313" key="7">
    <source>
        <dbReference type="Proteomes" id="UP000076555"/>
    </source>
</evidence>
<dbReference type="Gene3D" id="3.60.21.10">
    <property type="match status" value="1"/>
</dbReference>
<proteinExistence type="inferred from homology"/>
<gene>
    <name evidence="6" type="ORF">A2T98_07425</name>
</gene>
<dbReference type="Pfam" id="PF00149">
    <property type="entry name" value="Metallophos"/>
    <property type="match status" value="1"/>
</dbReference>
<protein>
    <submittedName>
        <fullName evidence="6">Phosphodiesterase</fullName>
    </submittedName>
</protein>
<dbReference type="NCBIfam" id="NF008359">
    <property type="entry name" value="PRK11148.1"/>
    <property type="match status" value="1"/>
</dbReference>
<dbReference type="InterPro" id="IPR050884">
    <property type="entry name" value="CNP_phosphodiesterase-III"/>
</dbReference>
<comment type="similarity">
    <text evidence="4">Belongs to the cyclic nucleotide phosphodiesterase class-III family.</text>
</comment>
<evidence type="ECO:0000256" key="4">
    <source>
        <dbReference type="ARBA" id="ARBA00025742"/>
    </source>
</evidence>
<evidence type="ECO:0000313" key="6">
    <source>
        <dbReference type="EMBL" id="KZL50427.1"/>
    </source>
</evidence>